<name>A0A7W7GC70_9ACTN</name>
<comment type="caution">
    <text evidence="1">The sequence shown here is derived from an EMBL/GenBank/DDBJ whole genome shotgun (WGS) entry which is preliminary data.</text>
</comment>
<keyword evidence="2" id="KW-1185">Reference proteome</keyword>
<reference evidence="1 2" key="1">
    <citation type="submission" date="2020-08" db="EMBL/GenBank/DDBJ databases">
        <title>Sequencing the genomes of 1000 actinobacteria strains.</title>
        <authorList>
            <person name="Klenk H.-P."/>
        </authorList>
    </citation>
    <scope>NUCLEOTIDE SEQUENCE [LARGE SCALE GENOMIC DNA]</scope>
    <source>
        <strain evidence="1 2">DSM 45784</strain>
    </source>
</reference>
<gene>
    <name evidence="1" type="ORF">BJ982_007287</name>
</gene>
<protein>
    <submittedName>
        <fullName evidence="1">Uncharacterized protein</fullName>
    </submittedName>
</protein>
<evidence type="ECO:0000313" key="2">
    <source>
        <dbReference type="Proteomes" id="UP000542210"/>
    </source>
</evidence>
<sequence length="34" mass="3896">MLPTDETWADGDRDVMCTVYDPQGKLKESMLPPR</sequence>
<accession>A0A7W7GC70</accession>
<dbReference type="AlphaFoldDB" id="A0A7W7GC70"/>
<proteinExistence type="predicted"/>
<organism evidence="1 2">
    <name type="scientific">Sphaerisporangium siamense</name>
    <dbReference type="NCBI Taxonomy" id="795645"/>
    <lineage>
        <taxon>Bacteria</taxon>
        <taxon>Bacillati</taxon>
        <taxon>Actinomycetota</taxon>
        <taxon>Actinomycetes</taxon>
        <taxon>Streptosporangiales</taxon>
        <taxon>Streptosporangiaceae</taxon>
        <taxon>Sphaerisporangium</taxon>
    </lineage>
</organism>
<evidence type="ECO:0000313" key="1">
    <source>
        <dbReference type="EMBL" id="MBB4705743.1"/>
    </source>
</evidence>
<dbReference type="Proteomes" id="UP000542210">
    <property type="component" value="Unassembled WGS sequence"/>
</dbReference>
<dbReference type="EMBL" id="JACHND010000001">
    <property type="protein sequence ID" value="MBB4705743.1"/>
    <property type="molecule type" value="Genomic_DNA"/>
</dbReference>